<dbReference type="RefSeq" id="WP_329256962.1">
    <property type="nucleotide sequence ID" value="NZ_CP109011.1"/>
</dbReference>
<feature type="domain" description="Ricin B lectin" evidence="2">
    <location>
        <begin position="314"/>
        <end position="444"/>
    </location>
</feature>
<dbReference type="InterPro" id="IPR035992">
    <property type="entry name" value="Ricin_B-like_lectins"/>
</dbReference>
<accession>A0ABZ1WM72</accession>
<feature type="region of interest" description="Disordered" evidence="1">
    <location>
        <begin position="1"/>
        <end position="183"/>
    </location>
</feature>
<dbReference type="Pfam" id="PF00652">
    <property type="entry name" value="Ricin_B_lectin"/>
    <property type="match status" value="1"/>
</dbReference>
<dbReference type="CDD" id="cd00161">
    <property type="entry name" value="beta-trefoil_Ricin-like"/>
    <property type="match status" value="1"/>
</dbReference>
<feature type="compositionally biased region" description="Low complexity" evidence="1">
    <location>
        <begin position="8"/>
        <end position="25"/>
    </location>
</feature>
<dbReference type="Gene3D" id="2.80.10.50">
    <property type="match status" value="2"/>
</dbReference>
<evidence type="ECO:0000313" key="4">
    <source>
        <dbReference type="Proteomes" id="UP001432168"/>
    </source>
</evidence>
<dbReference type="InterPro" id="IPR000772">
    <property type="entry name" value="Ricin_B_lectin"/>
</dbReference>
<gene>
    <name evidence="3" type="ORF">OG929_00570</name>
</gene>
<proteinExistence type="predicted"/>
<dbReference type="SUPFAM" id="SSF50370">
    <property type="entry name" value="Ricin B-like lectins"/>
    <property type="match status" value="1"/>
</dbReference>
<reference evidence="3" key="1">
    <citation type="submission" date="2022-10" db="EMBL/GenBank/DDBJ databases">
        <title>The complete genomes of actinobacterial strains from the NBC collection.</title>
        <authorList>
            <person name="Joergensen T.S."/>
            <person name="Alvarez Arevalo M."/>
            <person name="Sterndorff E.B."/>
            <person name="Faurdal D."/>
            <person name="Vuksanovic O."/>
            <person name="Mourched A.-S."/>
            <person name="Charusanti P."/>
            <person name="Shaw S."/>
            <person name="Blin K."/>
            <person name="Weber T."/>
        </authorList>
    </citation>
    <scope>NUCLEOTIDE SEQUENCE</scope>
    <source>
        <strain evidence="3">NBC_00686</strain>
    </source>
</reference>
<evidence type="ECO:0000313" key="3">
    <source>
        <dbReference type="EMBL" id="WUT40853.1"/>
    </source>
</evidence>
<sequence>MTRKTDPAGETPSTASGASGTSRAHGPSDGPGSAGVTIRRAVPLQGTAQDPGTALTPGAGRPDQASAEPTAPLPPPAPGASAASAVSSEPAPSEGAPTGPVRTGNEEEDAGEGAEGASAAGEEQAAAASTVTKSAPGLAPAESGAVTSAPDTAASEPDADTVVVAGGSGGAGPTAAGQAHTGPKKPMLAAAAIVGAILIGVPFLVAGQGDREEGGSDRTDNAAGTVLDTDRKPHASESYGTESPSPSASTSSSPSNSPEEKQARDEKAAPVIQEQKASPTASRPAKPKQDKATTTSSAEKLRHKANAASSAGNTLLKNATTGLCADVPNYGNGKIDGPVNQYPCDGTTADNQLWNLEVAQAKGGPQGASLFLIRNSKDKFCMDLPYYGTAASGTNVTEYYCRASSDNQLWWLDPRSDGSYWIRSYSSNNLCLGLEGGASAGNDAHLEIGGCGTADRWRL</sequence>
<evidence type="ECO:0000256" key="1">
    <source>
        <dbReference type="SAM" id="MobiDB-lite"/>
    </source>
</evidence>
<dbReference type="PROSITE" id="PS50231">
    <property type="entry name" value="RICIN_B_LECTIN"/>
    <property type="match status" value="1"/>
</dbReference>
<feature type="compositionally biased region" description="Low complexity" evidence="1">
    <location>
        <begin position="115"/>
        <end position="128"/>
    </location>
</feature>
<evidence type="ECO:0000259" key="2">
    <source>
        <dbReference type="Pfam" id="PF00652"/>
    </source>
</evidence>
<name>A0ABZ1WM72_9ACTN</name>
<dbReference type="EMBL" id="CP109011">
    <property type="protein sequence ID" value="WUT40853.1"/>
    <property type="molecule type" value="Genomic_DNA"/>
</dbReference>
<protein>
    <submittedName>
        <fullName evidence="3">RICIN domain-containing protein</fullName>
    </submittedName>
</protein>
<feature type="compositionally biased region" description="Basic and acidic residues" evidence="1">
    <location>
        <begin position="209"/>
        <end position="220"/>
    </location>
</feature>
<feature type="compositionally biased region" description="Low complexity" evidence="1">
    <location>
        <begin position="79"/>
        <end position="97"/>
    </location>
</feature>
<feature type="region of interest" description="Disordered" evidence="1">
    <location>
        <begin position="207"/>
        <end position="309"/>
    </location>
</feature>
<keyword evidence="4" id="KW-1185">Reference proteome</keyword>
<feature type="compositionally biased region" description="Low complexity" evidence="1">
    <location>
        <begin position="243"/>
        <end position="257"/>
    </location>
</feature>
<dbReference type="Proteomes" id="UP001432168">
    <property type="component" value="Chromosome"/>
</dbReference>
<organism evidence="3 4">
    <name type="scientific">Streptomyces pseudovenezuelae</name>
    <dbReference type="NCBI Taxonomy" id="67350"/>
    <lineage>
        <taxon>Bacteria</taxon>
        <taxon>Bacillati</taxon>
        <taxon>Actinomycetota</taxon>
        <taxon>Actinomycetes</taxon>
        <taxon>Kitasatosporales</taxon>
        <taxon>Streptomycetaceae</taxon>
        <taxon>Streptomyces</taxon>
        <taxon>Streptomyces aurantiacus group</taxon>
    </lineage>
</organism>
<feature type="compositionally biased region" description="Basic and acidic residues" evidence="1">
    <location>
        <begin position="258"/>
        <end position="268"/>
    </location>
</feature>